<reference evidence="1" key="1">
    <citation type="submission" date="2020-05" db="EMBL/GenBank/DDBJ databases">
        <title>Large-scale comparative analyses of tick genomes elucidate their genetic diversity and vector capacities.</title>
        <authorList>
            <person name="Jia N."/>
            <person name="Wang J."/>
            <person name="Shi W."/>
            <person name="Du L."/>
            <person name="Sun Y."/>
            <person name="Zhan W."/>
            <person name="Jiang J."/>
            <person name="Wang Q."/>
            <person name="Zhang B."/>
            <person name="Ji P."/>
            <person name="Sakyi L.B."/>
            <person name="Cui X."/>
            <person name="Yuan T."/>
            <person name="Jiang B."/>
            <person name="Yang W."/>
            <person name="Lam T.T.-Y."/>
            <person name="Chang Q."/>
            <person name="Ding S."/>
            <person name="Wang X."/>
            <person name="Zhu J."/>
            <person name="Ruan X."/>
            <person name="Zhao L."/>
            <person name="Wei J."/>
            <person name="Que T."/>
            <person name="Du C."/>
            <person name="Cheng J."/>
            <person name="Dai P."/>
            <person name="Han X."/>
            <person name="Huang E."/>
            <person name="Gao Y."/>
            <person name="Liu J."/>
            <person name="Shao H."/>
            <person name="Ye R."/>
            <person name="Li L."/>
            <person name="Wei W."/>
            <person name="Wang X."/>
            <person name="Wang C."/>
            <person name="Yang T."/>
            <person name="Huo Q."/>
            <person name="Li W."/>
            <person name="Guo W."/>
            <person name="Chen H."/>
            <person name="Zhou L."/>
            <person name="Ni X."/>
            <person name="Tian J."/>
            <person name="Zhou Y."/>
            <person name="Sheng Y."/>
            <person name="Liu T."/>
            <person name="Pan Y."/>
            <person name="Xia L."/>
            <person name="Li J."/>
            <person name="Zhao F."/>
            <person name="Cao W."/>
        </authorList>
    </citation>
    <scope>NUCLEOTIDE SEQUENCE</scope>
    <source>
        <strain evidence="1">Hyas-2018</strain>
    </source>
</reference>
<protein>
    <submittedName>
        <fullName evidence="1">Uncharacterized protein</fullName>
    </submittedName>
</protein>
<proteinExistence type="predicted"/>
<dbReference type="EMBL" id="CM023489">
    <property type="protein sequence ID" value="KAH6922732.1"/>
    <property type="molecule type" value="Genomic_DNA"/>
</dbReference>
<evidence type="ECO:0000313" key="2">
    <source>
        <dbReference type="Proteomes" id="UP000821845"/>
    </source>
</evidence>
<dbReference type="Proteomes" id="UP000821845">
    <property type="component" value="Chromosome 9"/>
</dbReference>
<organism evidence="1 2">
    <name type="scientific">Hyalomma asiaticum</name>
    <name type="common">Tick</name>
    <dbReference type="NCBI Taxonomy" id="266040"/>
    <lineage>
        <taxon>Eukaryota</taxon>
        <taxon>Metazoa</taxon>
        <taxon>Ecdysozoa</taxon>
        <taxon>Arthropoda</taxon>
        <taxon>Chelicerata</taxon>
        <taxon>Arachnida</taxon>
        <taxon>Acari</taxon>
        <taxon>Parasitiformes</taxon>
        <taxon>Ixodida</taxon>
        <taxon>Ixodoidea</taxon>
        <taxon>Ixodidae</taxon>
        <taxon>Hyalomminae</taxon>
        <taxon>Hyalomma</taxon>
    </lineage>
</organism>
<sequence length="278" mass="30129">MDGGKVGSSTSNRAQQGEDGDERRKANSLPDEGAGPSRQSGVGIGVPRQKSAADAANEAPMEGGASTRPEVPTCSKYAADDHRQSASKMVKLRKFLPESQVIDYEEVDSRRVRLCSFSKDVKAEDVADLCEGAVETNTLRRGDRLVHINALYGTVEQALATVQALDGRVVKGKPIRARYLGERWQDPETCPPVSSDILDVCNVPSEFPSHAELVTTLRDPNCRVLAGQSLKFAMAIDPIEAQKLSRRMGGAAKRPKKDVNPRTSKSKSSGQNKKARKK</sequence>
<keyword evidence="2" id="KW-1185">Reference proteome</keyword>
<accession>A0ACB7RP99</accession>
<gene>
    <name evidence="1" type="ORF">HPB50_018348</name>
</gene>
<name>A0ACB7RP99_HYAAI</name>
<evidence type="ECO:0000313" key="1">
    <source>
        <dbReference type="EMBL" id="KAH6922732.1"/>
    </source>
</evidence>
<comment type="caution">
    <text evidence="1">The sequence shown here is derived from an EMBL/GenBank/DDBJ whole genome shotgun (WGS) entry which is preliminary data.</text>
</comment>